<evidence type="ECO:0000259" key="9">
    <source>
        <dbReference type="Pfam" id="PF17763"/>
    </source>
</evidence>
<dbReference type="SUPFAM" id="SSF53774">
    <property type="entry name" value="Glutaminase/Asparaginase"/>
    <property type="match status" value="1"/>
</dbReference>
<dbReference type="EMBL" id="PVTY01000008">
    <property type="protein sequence ID" value="PRZ15626.1"/>
    <property type="molecule type" value="Genomic_DNA"/>
</dbReference>
<evidence type="ECO:0000313" key="10">
    <source>
        <dbReference type="EMBL" id="PRZ15626.1"/>
    </source>
</evidence>
<organism evidence="10 11">
    <name type="scientific">Nesterenkonia sandarakina</name>
    <dbReference type="NCBI Taxonomy" id="272918"/>
    <lineage>
        <taxon>Bacteria</taxon>
        <taxon>Bacillati</taxon>
        <taxon>Actinomycetota</taxon>
        <taxon>Actinomycetes</taxon>
        <taxon>Micrococcales</taxon>
        <taxon>Micrococcaceae</taxon>
        <taxon>Nesterenkonia</taxon>
    </lineage>
</organism>
<proteinExistence type="inferred from homology"/>
<dbReference type="PROSITE" id="PS00144">
    <property type="entry name" value="ASN_GLN_ASE_1"/>
    <property type="match status" value="1"/>
</dbReference>
<feature type="active site" evidence="7">
    <location>
        <position position="98"/>
    </location>
</feature>
<dbReference type="PROSITE" id="PS51732">
    <property type="entry name" value="ASN_GLN_ASE_3"/>
    <property type="match status" value="1"/>
</dbReference>
<evidence type="ECO:0000256" key="3">
    <source>
        <dbReference type="ARBA" id="ARBA00022801"/>
    </source>
</evidence>
<evidence type="ECO:0000256" key="1">
    <source>
        <dbReference type="ARBA" id="ARBA00010518"/>
    </source>
</evidence>
<dbReference type="CDD" id="cd08964">
    <property type="entry name" value="L-asparaginase_II"/>
    <property type="match status" value="1"/>
</dbReference>
<evidence type="ECO:0000256" key="6">
    <source>
        <dbReference type="PROSITE-ProRule" id="PRU10099"/>
    </source>
</evidence>
<comment type="similarity">
    <text evidence="1">Belongs to the asparaginase 1 family.</text>
</comment>
<dbReference type="EC" id="3.5.1.1" evidence="2"/>
<name>A0A2T0YK90_9MICC</name>
<dbReference type="Pfam" id="PF00710">
    <property type="entry name" value="Asparaginase"/>
    <property type="match status" value="1"/>
</dbReference>
<keyword evidence="11" id="KW-1185">Reference proteome</keyword>
<dbReference type="GO" id="GO:0004067">
    <property type="term" value="F:asparaginase activity"/>
    <property type="evidence" value="ECO:0007669"/>
    <property type="project" value="UniProtKB-UniRule"/>
</dbReference>
<evidence type="ECO:0000256" key="4">
    <source>
        <dbReference type="ARBA" id="ARBA00049366"/>
    </source>
</evidence>
<protein>
    <recommendedName>
        <fullName evidence="2">asparaginase</fullName>
        <ecNumber evidence="2">3.5.1.1</ecNumber>
    </recommendedName>
</protein>
<feature type="domain" description="Asparaginase/glutaminase C-terminal" evidence="9">
    <location>
        <begin position="219"/>
        <end position="325"/>
    </location>
</feature>
<dbReference type="PIRSF" id="PIRSF001220">
    <property type="entry name" value="L-ASNase_gatD"/>
    <property type="match status" value="1"/>
</dbReference>
<dbReference type="PROSITE" id="PS00917">
    <property type="entry name" value="ASN_GLN_ASE_2"/>
    <property type="match status" value="1"/>
</dbReference>
<dbReference type="Gene3D" id="3.40.50.1170">
    <property type="entry name" value="L-asparaginase, N-terminal domain"/>
    <property type="match status" value="1"/>
</dbReference>
<dbReference type="InterPro" id="IPR027473">
    <property type="entry name" value="L-asparaginase_C"/>
</dbReference>
<evidence type="ECO:0000256" key="2">
    <source>
        <dbReference type="ARBA" id="ARBA00012920"/>
    </source>
</evidence>
<evidence type="ECO:0000313" key="11">
    <source>
        <dbReference type="Proteomes" id="UP000238217"/>
    </source>
</evidence>
<sequence>MTRIVVLATGGTISSRTSGQGGSRAKDTAADLISALRDHGLDDFSTSDSPEGIELESEDIAVQNSFNFSFEDLSRITHAVARILSRENVDGVVVTHGTDTMEETLALLGFTHDDPRPVVLTGAQRSPDHADSDGPRNLHDALRTAAAPASRDQGVLLVFGGEIHSALGLRKRHTLAAQPFGHRSAGALGAVLGSGPRYFAQALTPDPLPPPNAEFEQQRVDMVLGYPGADAALMHAALEAGASGVVVLGAGAGNPGVALTDAIAQATAQGVLVGLGTRTGAGPVAVIYGGGGAVDAVAAGAVPLGDLPATQARILMALLLSTHTPSHARDQLQVRMRQQT</sequence>
<gene>
    <name evidence="10" type="ORF">BCL67_10886</name>
</gene>
<feature type="active site" evidence="6">
    <location>
        <position position="12"/>
    </location>
</feature>
<evidence type="ECO:0000256" key="7">
    <source>
        <dbReference type="PROSITE-ProRule" id="PRU10100"/>
    </source>
</evidence>
<evidence type="ECO:0000259" key="8">
    <source>
        <dbReference type="Pfam" id="PF00710"/>
    </source>
</evidence>
<keyword evidence="3" id="KW-0378">Hydrolase</keyword>
<dbReference type="Proteomes" id="UP000238217">
    <property type="component" value="Unassembled WGS sequence"/>
</dbReference>
<comment type="caution">
    <text evidence="10">The sequence shown here is derived from an EMBL/GenBank/DDBJ whole genome shotgun (WGS) entry which is preliminary data.</text>
</comment>
<reference evidence="10 11" key="1">
    <citation type="submission" date="2018-03" db="EMBL/GenBank/DDBJ databases">
        <title>Comparative analysis of microorganisms from saline springs in Andes Mountain Range, Colombia.</title>
        <authorList>
            <person name="Rubin E."/>
        </authorList>
    </citation>
    <scope>NUCLEOTIDE SEQUENCE [LARGE SCALE GENOMIC DNA]</scope>
    <source>
        <strain evidence="10 11">CG 35</strain>
    </source>
</reference>
<comment type="catalytic activity">
    <reaction evidence="4">
        <text>L-asparagine + H2O = L-aspartate + NH4(+)</text>
        <dbReference type="Rhea" id="RHEA:21016"/>
        <dbReference type="ChEBI" id="CHEBI:15377"/>
        <dbReference type="ChEBI" id="CHEBI:28938"/>
        <dbReference type="ChEBI" id="CHEBI:29991"/>
        <dbReference type="ChEBI" id="CHEBI:58048"/>
        <dbReference type="EC" id="3.5.1.1"/>
    </reaction>
</comment>
<dbReference type="PANTHER" id="PTHR11707">
    <property type="entry name" value="L-ASPARAGINASE"/>
    <property type="match status" value="1"/>
</dbReference>
<dbReference type="InterPro" id="IPR040919">
    <property type="entry name" value="Asparaginase_C"/>
</dbReference>
<dbReference type="PRINTS" id="PR00139">
    <property type="entry name" value="ASNGLNASE"/>
</dbReference>
<dbReference type="InterPro" id="IPR006034">
    <property type="entry name" value="Asparaginase/glutaminase-like"/>
</dbReference>
<dbReference type="InterPro" id="IPR036152">
    <property type="entry name" value="Asp/glu_Ase-like_sf"/>
</dbReference>
<feature type="active site" description="O-isoaspartyl threonine intermediate" evidence="5">
    <location>
        <position position="12"/>
    </location>
</feature>
<dbReference type="InterPro" id="IPR037152">
    <property type="entry name" value="L-asparaginase_N_sf"/>
</dbReference>
<dbReference type="SFLD" id="SFLDS00057">
    <property type="entry name" value="Glutaminase/Asparaginase"/>
    <property type="match status" value="1"/>
</dbReference>
<accession>A0A2T0YK90</accession>
<evidence type="ECO:0000256" key="5">
    <source>
        <dbReference type="PIRSR" id="PIRSR001220-1"/>
    </source>
</evidence>
<dbReference type="Gene3D" id="3.40.50.40">
    <property type="match status" value="1"/>
</dbReference>
<dbReference type="InterPro" id="IPR004550">
    <property type="entry name" value="AsnASE_II"/>
</dbReference>
<dbReference type="InterPro" id="IPR027475">
    <property type="entry name" value="Asparaginase/glutaminase_AS2"/>
</dbReference>
<dbReference type="InterPro" id="IPR027474">
    <property type="entry name" value="L-asparaginase_N"/>
</dbReference>
<dbReference type="PANTHER" id="PTHR11707:SF28">
    <property type="entry name" value="60 KDA LYSOPHOSPHOLIPASE"/>
    <property type="match status" value="1"/>
</dbReference>
<dbReference type="PIRSF" id="PIRSF500176">
    <property type="entry name" value="L_ASNase"/>
    <property type="match status" value="1"/>
</dbReference>
<dbReference type="GO" id="GO:0006528">
    <property type="term" value="P:asparagine metabolic process"/>
    <property type="evidence" value="ECO:0007669"/>
    <property type="project" value="InterPro"/>
</dbReference>
<dbReference type="SMART" id="SM00870">
    <property type="entry name" value="Asparaginase"/>
    <property type="match status" value="1"/>
</dbReference>
<dbReference type="AlphaFoldDB" id="A0A2T0YK90"/>
<dbReference type="Pfam" id="PF17763">
    <property type="entry name" value="Asparaginase_C"/>
    <property type="match status" value="1"/>
</dbReference>
<dbReference type="OrthoDB" id="9788068at2"/>
<feature type="domain" description="L-asparaginase N-terminal" evidence="8">
    <location>
        <begin position="3"/>
        <end position="200"/>
    </location>
</feature>
<dbReference type="InterPro" id="IPR020827">
    <property type="entry name" value="Asparaginase/glutaminase_AS1"/>
</dbReference>
<dbReference type="RefSeq" id="WP_106122923.1">
    <property type="nucleotide sequence ID" value="NZ_PVTY01000008.1"/>
</dbReference>